<comment type="similarity">
    <text evidence="2">Belongs to the sterol desaturase family.</text>
</comment>
<accession>A0A7G1GB01</accession>
<feature type="transmembrane region" description="Helical" evidence="6">
    <location>
        <begin position="325"/>
        <end position="350"/>
    </location>
</feature>
<evidence type="ECO:0000256" key="5">
    <source>
        <dbReference type="ARBA" id="ARBA00023136"/>
    </source>
</evidence>
<dbReference type="InterPro" id="IPR050307">
    <property type="entry name" value="Sterol_Desaturase_Related"/>
</dbReference>
<evidence type="ECO:0000256" key="2">
    <source>
        <dbReference type="ARBA" id="ARBA00009324"/>
    </source>
</evidence>
<evidence type="ECO:0000313" key="9">
    <source>
        <dbReference type="EMBL" id="BBG20794.1"/>
    </source>
</evidence>
<feature type="transmembrane region" description="Helical" evidence="6">
    <location>
        <begin position="99"/>
        <end position="121"/>
    </location>
</feature>
<dbReference type="PANTHER" id="PTHR11863">
    <property type="entry name" value="STEROL DESATURASE"/>
    <property type="match status" value="1"/>
</dbReference>
<dbReference type="InterPro" id="IPR021940">
    <property type="entry name" value="CER1-like_C"/>
</dbReference>
<keyword evidence="5 6" id="KW-0472">Membrane</keyword>
<keyword evidence="4 6" id="KW-1133">Transmembrane helix</keyword>
<protein>
    <submittedName>
        <fullName evidence="9">Putative fatty aldehyde decarbonylase</fullName>
    </submittedName>
</protein>
<dbReference type="GO" id="GO:0008610">
    <property type="term" value="P:lipid biosynthetic process"/>
    <property type="evidence" value="ECO:0007669"/>
    <property type="project" value="InterPro"/>
</dbReference>
<feature type="domain" description="Fatty acid hydroxylase" evidence="7">
    <location>
        <begin position="136"/>
        <end position="272"/>
    </location>
</feature>
<evidence type="ECO:0000256" key="6">
    <source>
        <dbReference type="SAM" id="Phobius"/>
    </source>
</evidence>
<evidence type="ECO:0000259" key="7">
    <source>
        <dbReference type="Pfam" id="PF04116"/>
    </source>
</evidence>
<dbReference type="Pfam" id="PF04116">
    <property type="entry name" value="FA_hydroxylase"/>
    <property type="match status" value="1"/>
</dbReference>
<evidence type="ECO:0000256" key="1">
    <source>
        <dbReference type="ARBA" id="ARBA00004141"/>
    </source>
</evidence>
<dbReference type="InterPro" id="IPR006694">
    <property type="entry name" value="Fatty_acid_hydroxylase"/>
</dbReference>
<evidence type="ECO:0000256" key="4">
    <source>
        <dbReference type="ARBA" id="ARBA00022989"/>
    </source>
</evidence>
<dbReference type="EMBL" id="LC422236">
    <property type="protein sequence ID" value="BBG20794.1"/>
    <property type="molecule type" value="mRNA"/>
</dbReference>
<evidence type="ECO:0000259" key="8">
    <source>
        <dbReference type="Pfam" id="PF12076"/>
    </source>
</evidence>
<dbReference type="GO" id="GO:0016020">
    <property type="term" value="C:membrane"/>
    <property type="evidence" value="ECO:0007669"/>
    <property type="project" value="UniProtKB-SubCell"/>
</dbReference>
<evidence type="ECO:0000256" key="3">
    <source>
        <dbReference type="ARBA" id="ARBA00022692"/>
    </source>
</evidence>
<comment type="subcellular location">
    <subcellularLocation>
        <location evidence="1">Membrane</location>
        <topology evidence="1">Multi-pass membrane protein</topology>
    </subcellularLocation>
</comment>
<keyword evidence="3 6" id="KW-0812">Transmembrane</keyword>
<proteinExistence type="evidence at transcript level"/>
<gene>
    <name evidence="9" type="primary">NoCER1A</name>
</gene>
<name>A0A7G1GB01_NYMOD</name>
<dbReference type="AlphaFoldDB" id="A0A7G1GB01"/>
<dbReference type="GO" id="GO:0005506">
    <property type="term" value="F:iron ion binding"/>
    <property type="evidence" value="ECO:0007669"/>
    <property type="project" value="InterPro"/>
</dbReference>
<sequence>MASHPGPLTDWPWEKLGSYKYAVLLPFIGHAVHTLYNSEPADRDYTLLCPFYLLVTRLVHDQLWISWSRFQNARSKHQIQSRGIEFQQVDRERRWDDQAIMHALAIYVAHVFIGGASHLPLWNSKGLLFTALVHAGPVEFVYYWAHRALHHYWLFTRYHSHHHSSFVTEPITSVVHPFAEHLLYLAIFAPGFVVPWITGTGSLIALCGYMTFIDLMNNLGHCNFEFIPKWAFTIFPPLKYIMYTPTFHSLHHSQVHINFCLFMPIYDYMYGTVDKTTDTLYETSISGREQMTDVVHLTHPTSIHSIWQIRFGFAYLAAEPYSTKWYFWLLWPFTAALALLTWMFGATFTVEKIRLDKLKIQTWAIPRFGFQYNVASQKQPINSMIKKAIKDADSKGVKVITLGLHNQSEELNENGKSYLDSVGNMKVKVVDGCSLAAAVVMNNIPQGARQVLVCGRLTKTGYAVVRALCQRGTKVLTVTEEELQGLKSKIPAELHDRFELVHYYDCKVWLVGDGLSTQVQRKAPKGTLFVPFSQFPTKAVRSDCTYHTTPAMAIPKALENVHSCENWLPRRVMSAWRIAGIVHALEGWDAHECGEKMLDMKKVLDAAVSHGFRPLGVVRSM</sequence>
<feature type="transmembrane region" description="Helical" evidence="6">
    <location>
        <begin position="182"/>
        <end position="211"/>
    </location>
</feature>
<organism evidence="9">
    <name type="scientific">Nymphaea odorata</name>
    <name type="common">White water lily</name>
    <dbReference type="NCBI Taxonomy" id="4419"/>
    <lineage>
        <taxon>Eukaryota</taxon>
        <taxon>Viridiplantae</taxon>
        <taxon>Streptophyta</taxon>
        <taxon>Embryophyta</taxon>
        <taxon>Tracheophyta</taxon>
        <taxon>Spermatophyta</taxon>
        <taxon>Magnoliopsida</taxon>
        <taxon>Nymphaeales</taxon>
        <taxon>Nymphaeaceae</taxon>
        <taxon>Nymphaea</taxon>
    </lineage>
</organism>
<dbReference type="Pfam" id="PF12076">
    <property type="entry name" value="CER1-like_C"/>
    <property type="match status" value="1"/>
</dbReference>
<reference evidence="9" key="1">
    <citation type="submission" date="2018-08" db="EMBL/GenBank/DDBJ databases">
        <title>Co-expression of Nymphaea odorata NoCER1A and NoCER3A/B produces short very-long-chain alkanes in Arabidopsis plants and cultured tobacco cells.</title>
        <authorList>
            <person name="Kojima H."/>
            <person name="Yamamoto K."/>
            <person name="Suzuki T."/>
            <person name="Hayakawa Y."/>
            <person name="Niwa T."/>
            <person name="Tokuhiro K."/>
            <person name="Katahira S."/>
            <person name="Higashiyama T."/>
            <person name="Ishiguro S."/>
        </authorList>
    </citation>
    <scope>NUCLEOTIDE SEQUENCE</scope>
    <source>
        <tissue evidence="9">Young anther</tissue>
    </source>
</reference>
<dbReference type="GO" id="GO:0016491">
    <property type="term" value="F:oxidoreductase activity"/>
    <property type="evidence" value="ECO:0007669"/>
    <property type="project" value="InterPro"/>
</dbReference>
<feature type="domain" description="Very-long-chain aldehyde decarbonylase CER1-like C-terminal" evidence="8">
    <location>
        <begin position="451"/>
        <end position="614"/>
    </location>
</feature>